<keyword evidence="3 4" id="KW-0067">ATP-binding</keyword>
<dbReference type="SUPFAM" id="SSF56112">
    <property type="entry name" value="Protein kinase-like (PK-like)"/>
    <property type="match status" value="1"/>
</dbReference>
<dbReference type="InterPro" id="IPR008271">
    <property type="entry name" value="Ser/Thr_kinase_AS"/>
</dbReference>
<dbReference type="Proteomes" id="UP000738359">
    <property type="component" value="Unassembled WGS sequence"/>
</dbReference>
<evidence type="ECO:0000256" key="2">
    <source>
        <dbReference type="ARBA" id="ARBA00022741"/>
    </source>
</evidence>
<reference evidence="8" key="1">
    <citation type="journal article" date="2020" name="Fungal Divers.">
        <title>Resolving the Mortierellaceae phylogeny through synthesis of multi-gene phylogenetics and phylogenomics.</title>
        <authorList>
            <person name="Vandepol N."/>
            <person name="Liber J."/>
            <person name="Desiro A."/>
            <person name="Na H."/>
            <person name="Kennedy M."/>
            <person name="Barry K."/>
            <person name="Grigoriev I.V."/>
            <person name="Miller A.N."/>
            <person name="O'Donnell K."/>
            <person name="Stajich J.E."/>
            <person name="Bonito G."/>
        </authorList>
    </citation>
    <scope>NUCLEOTIDE SEQUENCE</scope>
    <source>
        <strain evidence="8">CK1249</strain>
    </source>
</reference>
<dbReference type="Gene3D" id="3.30.200.20">
    <property type="entry name" value="Phosphorylase Kinase, domain 1"/>
    <property type="match status" value="1"/>
</dbReference>
<sequence>MSHPRPAPLTPISPPSRKAMTSRTLSSSFPGATVDFTRGTKCQLHGQSHSASFSHGHPQPCTPTDHPLPEAHQVSQVPLPSTPLHDSSHSLGLSAIPASDNLSNHQTLITSRSMDQFCVMQELGNGSFGSVFKAQHRETGEMFAIKKMKKKFASQGDCRSLKEVKALEALRSGPHIVRLHHFFLEKKELHLVFELMEGNLYQLIKDRNGERLEDSRIRSMLFQILRGLHHMHSKGIMHRDMKPENLLVTDLWAAGTIAAELMTLKPLFPGNSDVDQVSRISSVLGNPSPRLPTDTRGETPRADTYTSGGEWRDGLQLAARMRFSFPEVPSRSLRDCIPNASEDALEMVSGLLQYEPRNRSTSFQALHNPWFKDEPEVDDLKVLTDIQHSPDKRRSMFAGLRSASFLKEGKDRKRGLSLSLNGTVDKPAFAAAAKMTEAQHHGPHDVEDLQPSEHLQTQFGLPEISPISPFWNDS</sequence>
<feature type="compositionally biased region" description="Pro residues" evidence="6">
    <location>
        <begin position="1"/>
        <end position="14"/>
    </location>
</feature>
<evidence type="ECO:0000256" key="6">
    <source>
        <dbReference type="SAM" id="MobiDB-lite"/>
    </source>
</evidence>
<feature type="region of interest" description="Disordered" evidence="6">
    <location>
        <begin position="282"/>
        <end position="309"/>
    </location>
</feature>
<evidence type="ECO:0000256" key="1">
    <source>
        <dbReference type="ARBA" id="ARBA00022527"/>
    </source>
</evidence>
<dbReference type="Pfam" id="PF00069">
    <property type="entry name" value="Pkinase"/>
    <property type="match status" value="1"/>
</dbReference>
<dbReference type="PROSITE" id="PS00107">
    <property type="entry name" value="PROTEIN_KINASE_ATP"/>
    <property type="match status" value="1"/>
</dbReference>
<keyword evidence="1 5" id="KW-0723">Serine/threonine-protein kinase</keyword>
<dbReference type="AlphaFoldDB" id="A0A9P6M442"/>
<keyword evidence="1 5" id="KW-0418">Kinase</keyword>
<evidence type="ECO:0000259" key="7">
    <source>
        <dbReference type="PROSITE" id="PS50011"/>
    </source>
</evidence>
<dbReference type="InterPro" id="IPR017441">
    <property type="entry name" value="Protein_kinase_ATP_BS"/>
</dbReference>
<feature type="binding site" evidence="4">
    <location>
        <position position="147"/>
    </location>
    <ligand>
        <name>ATP</name>
        <dbReference type="ChEBI" id="CHEBI:30616"/>
    </ligand>
</feature>
<dbReference type="GO" id="GO:0004674">
    <property type="term" value="F:protein serine/threonine kinase activity"/>
    <property type="evidence" value="ECO:0007669"/>
    <property type="project" value="UniProtKB-KW"/>
</dbReference>
<protein>
    <recommendedName>
        <fullName evidence="7">Protein kinase domain-containing protein</fullName>
    </recommendedName>
</protein>
<dbReference type="PANTHER" id="PTHR24055">
    <property type="entry name" value="MITOGEN-ACTIVATED PROTEIN KINASE"/>
    <property type="match status" value="1"/>
</dbReference>
<dbReference type="EMBL" id="JAAAHY010000304">
    <property type="protein sequence ID" value="KAF9964940.1"/>
    <property type="molecule type" value="Genomic_DNA"/>
</dbReference>
<dbReference type="PROSITE" id="PS00108">
    <property type="entry name" value="PROTEIN_KINASE_ST"/>
    <property type="match status" value="1"/>
</dbReference>
<comment type="similarity">
    <text evidence="5">Belongs to the protein kinase superfamily.</text>
</comment>
<keyword evidence="2 4" id="KW-0547">Nucleotide-binding</keyword>
<feature type="domain" description="Protein kinase" evidence="7">
    <location>
        <begin position="117"/>
        <end position="371"/>
    </location>
</feature>
<dbReference type="PROSITE" id="PS50011">
    <property type="entry name" value="PROTEIN_KINASE_DOM"/>
    <property type="match status" value="1"/>
</dbReference>
<dbReference type="InterPro" id="IPR050117">
    <property type="entry name" value="MAPK"/>
</dbReference>
<evidence type="ECO:0000313" key="9">
    <source>
        <dbReference type="Proteomes" id="UP000738359"/>
    </source>
</evidence>
<evidence type="ECO:0000256" key="4">
    <source>
        <dbReference type="PROSITE-ProRule" id="PRU10141"/>
    </source>
</evidence>
<evidence type="ECO:0000256" key="5">
    <source>
        <dbReference type="RuleBase" id="RU000304"/>
    </source>
</evidence>
<dbReference type="Gene3D" id="1.10.510.10">
    <property type="entry name" value="Transferase(Phosphotransferase) domain 1"/>
    <property type="match status" value="2"/>
</dbReference>
<organism evidence="8 9">
    <name type="scientific">Mortierella alpina</name>
    <name type="common">Oleaginous fungus</name>
    <name type="synonym">Mortierella renispora</name>
    <dbReference type="NCBI Taxonomy" id="64518"/>
    <lineage>
        <taxon>Eukaryota</taxon>
        <taxon>Fungi</taxon>
        <taxon>Fungi incertae sedis</taxon>
        <taxon>Mucoromycota</taxon>
        <taxon>Mortierellomycotina</taxon>
        <taxon>Mortierellomycetes</taxon>
        <taxon>Mortierellales</taxon>
        <taxon>Mortierellaceae</taxon>
        <taxon>Mortierella</taxon>
    </lineage>
</organism>
<dbReference type="InterPro" id="IPR011009">
    <property type="entry name" value="Kinase-like_dom_sf"/>
</dbReference>
<dbReference type="OrthoDB" id="2158884at2759"/>
<keyword evidence="9" id="KW-1185">Reference proteome</keyword>
<name>A0A9P6M442_MORAP</name>
<comment type="caution">
    <text evidence="8">The sequence shown here is derived from an EMBL/GenBank/DDBJ whole genome shotgun (WGS) entry which is preliminary data.</text>
</comment>
<feature type="compositionally biased region" description="Polar residues" evidence="6">
    <location>
        <begin position="19"/>
        <end position="30"/>
    </location>
</feature>
<gene>
    <name evidence="8" type="ORF">BGZ70_005687</name>
</gene>
<evidence type="ECO:0000313" key="8">
    <source>
        <dbReference type="EMBL" id="KAF9964940.1"/>
    </source>
</evidence>
<dbReference type="GO" id="GO:0005524">
    <property type="term" value="F:ATP binding"/>
    <property type="evidence" value="ECO:0007669"/>
    <property type="project" value="UniProtKB-UniRule"/>
</dbReference>
<dbReference type="SMART" id="SM00220">
    <property type="entry name" value="S_TKc"/>
    <property type="match status" value="1"/>
</dbReference>
<keyword evidence="1 5" id="KW-0808">Transferase</keyword>
<feature type="region of interest" description="Disordered" evidence="6">
    <location>
        <begin position="1"/>
        <end position="32"/>
    </location>
</feature>
<dbReference type="InterPro" id="IPR000719">
    <property type="entry name" value="Prot_kinase_dom"/>
</dbReference>
<evidence type="ECO:0000256" key="3">
    <source>
        <dbReference type="ARBA" id="ARBA00022840"/>
    </source>
</evidence>
<accession>A0A9P6M442</accession>
<proteinExistence type="inferred from homology"/>